<organism evidence="1 2">
    <name type="scientific">Alkalihalophilus pseudofirmus</name>
    <name type="common">Bacillus pseudofirmus</name>
    <dbReference type="NCBI Taxonomy" id="79885"/>
    <lineage>
        <taxon>Bacteria</taxon>
        <taxon>Bacillati</taxon>
        <taxon>Bacillota</taxon>
        <taxon>Bacilli</taxon>
        <taxon>Bacillales</taxon>
        <taxon>Bacillaceae</taxon>
        <taxon>Alkalihalophilus</taxon>
    </lineage>
</organism>
<gene>
    <name evidence="1" type="ORF">RYX45_03005</name>
</gene>
<dbReference type="AlphaFoldDB" id="A0AAJ2KVT6"/>
<dbReference type="EMBL" id="JAWJAY010000001">
    <property type="protein sequence ID" value="MDV2884131.1"/>
    <property type="molecule type" value="Genomic_DNA"/>
</dbReference>
<evidence type="ECO:0000313" key="1">
    <source>
        <dbReference type="EMBL" id="MDV2884131.1"/>
    </source>
</evidence>
<comment type="caution">
    <text evidence="1">The sequence shown here is derived from an EMBL/GenBank/DDBJ whole genome shotgun (WGS) entry which is preliminary data.</text>
</comment>
<evidence type="ECO:0000313" key="2">
    <source>
        <dbReference type="Proteomes" id="UP001285636"/>
    </source>
</evidence>
<accession>A0AAJ2KVT6</accession>
<reference evidence="1" key="1">
    <citation type="submission" date="2023-10" db="EMBL/GenBank/DDBJ databases">
        <title>Screening of Alkalihalophilus pseudofirmusBZ-TG-HK211 and Its Alleviation of Salt Stress on Rapeseed Growth.</title>
        <authorList>
            <person name="Zhao B."/>
            <person name="Guo T."/>
        </authorList>
    </citation>
    <scope>NUCLEOTIDE SEQUENCE</scope>
    <source>
        <strain evidence="1">BZ-TG-HK211</strain>
    </source>
</reference>
<dbReference type="RefSeq" id="WP_289236212.1">
    <property type="nucleotide sequence ID" value="NZ_CP117835.1"/>
</dbReference>
<protein>
    <submittedName>
        <fullName evidence="1">Uncharacterized protein</fullName>
    </submittedName>
</protein>
<sequence>MKKGTGILIAVALVLVVLGLTIQTTVQPNDERVIVDHTKKVYSAPECFDQAELTNNLEEVTYGYAVDLGYDSESSCTAEALKSEKMPVLLSWFR</sequence>
<dbReference type="Proteomes" id="UP001285636">
    <property type="component" value="Unassembled WGS sequence"/>
</dbReference>
<name>A0AAJ2KVT6_ALKPS</name>
<proteinExistence type="predicted"/>